<dbReference type="GO" id="GO:0005524">
    <property type="term" value="F:ATP binding"/>
    <property type="evidence" value="ECO:0007669"/>
    <property type="project" value="UniProtKB-KW"/>
</dbReference>
<dbReference type="Gene3D" id="3.40.50.300">
    <property type="entry name" value="P-loop containing nucleotide triphosphate hydrolases"/>
    <property type="match status" value="1"/>
</dbReference>
<dbReference type="InterPro" id="IPR039421">
    <property type="entry name" value="Type_1_exporter"/>
</dbReference>
<evidence type="ECO:0000256" key="3">
    <source>
        <dbReference type="ARBA" id="ARBA00024363"/>
    </source>
</evidence>
<keyword evidence="2" id="KW-0067">ATP-binding</keyword>
<dbReference type="GO" id="GO:0042626">
    <property type="term" value="F:ATPase-coupled transmembrane transporter activity"/>
    <property type="evidence" value="ECO:0007669"/>
    <property type="project" value="TreeGrafter"/>
</dbReference>
<sequence length="689" mass="77839">MRKEDTPHAKDDINPWESKKLDPALSSHQSGVWRVVSQRPVKKSLRSYWEPITSRLETARGAGYILNFLTDVYHLEPLLFTIYLLSHAFSGVNDAFTLLYTNKLLSKVEQTITSSEGADIKGIMRALALHIAVKTLAAVWKWAWRRPEPILNTRIAMFCKIRVMKVHLNLDLPSSQDANNVMYSSMPYMAQHALRSIIESVRLVSSMISQIIVIVQLMKEHDDGIMLVGLCLLYSIVQSKLSKSQYIQEMIYYASDRSYRRLLALFEVATMSDYKQEVIGGALGNYLIEEYEKTSSRIPNAMDEPDIFFANNTPFESCGAVLVESLPLMFCILRVVQNPAEFSLTYLATLQRTSSVIQDTLFSFSWIDNILNNITFVKLLYVDDSSKTQKIPPGEMAFPPPDSHRRDSMSIEMCDVNFKYPGKDNEKFALRNLSFKIPPSSLVVIVGANGSGKTSIVKLLAQLYRPTSGQILIGGQPAETYIPQDLYNATALLTQKHSIFPLSMAENIGLGDPSEVDNFTKIVEAARMGGAYELIESFEEKWEQELDPIQTCGSRAYRLPDGPLKELRAAVERCKEISGGEAQRIAAARTFMRIMSEKTRFVIVDEPTSAIDPAGEYELFEQLRSMRNGKTMIFVTHRFGHLTKYADLILCMKAGELVESGTHHELMERSGEYYKLYQVQAKAFTNSQD</sequence>
<dbReference type="InterPro" id="IPR003593">
    <property type="entry name" value="AAA+_ATPase"/>
</dbReference>
<dbReference type="PANTHER" id="PTHR24221:SF654">
    <property type="entry name" value="ATP-BINDING CASSETTE SUB-FAMILY B MEMBER 6"/>
    <property type="match status" value="1"/>
</dbReference>
<reference evidence="6 7" key="1">
    <citation type="journal article" date="2014" name="PLoS Genet.">
        <title>Analysis of the Phlebiopsis gigantea genome, transcriptome and secretome provides insight into its pioneer colonization strategies of wood.</title>
        <authorList>
            <person name="Hori C."/>
            <person name="Ishida T."/>
            <person name="Igarashi K."/>
            <person name="Samejima M."/>
            <person name="Suzuki H."/>
            <person name="Master E."/>
            <person name="Ferreira P."/>
            <person name="Ruiz-Duenas F.J."/>
            <person name="Held B."/>
            <person name="Canessa P."/>
            <person name="Larrondo L.F."/>
            <person name="Schmoll M."/>
            <person name="Druzhinina I.S."/>
            <person name="Kubicek C.P."/>
            <person name="Gaskell J.A."/>
            <person name="Kersten P."/>
            <person name="St John F."/>
            <person name="Glasner J."/>
            <person name="Sabat G."/>
            <person name="Splinter BonDurant S."/>
            <person name="Syed K."/>
            <person name="Yadav J."/>
            <person name="Mgbeahuruike A.C."/>
            <person name="Kovalchuk A."/>
            <person name="Asiegbu F.O."/>
            <person name="Lackner G."/>
            <person name="Hoffmeister D."/>
            <person name="Rencoret J."/>
            <person name="Gutierrez A."/>
            <person name="Sun H."/>
            <person name="Lindquist E."/>
            <person name="Barry K."/>
            <person name="Riley R."/>
            <person name="Grigoriev I.V."/>
            <person name="Henrissat B."/>
            <person name="Kues U."/>
            <person name="Berka R.M."/>
            <person name="Martinez A.T."/>
            <person name="Covert S.F."/>
            <person name="Blanchette R.A."/>
            <person name="Cullen D."/>
        </authorList>
    </citation>
    <scope>NUCLEOTIDE SEQUENCE [LARGE SCALE GENOMIC DNA]</scope>
    <source>
        <strain evidence="6 7">11061_1 CR5-6</strain>
    </source>
</reference>
<dbReference type="InterPro" id="IPR027417">
    <property type="entry name" value="P-loop_NTPase"/>
</dbReference>
<feature type="compositionally biased region" description="Basic and acidic residues" evidence="4">
    <location>
        <begin position="1"/>
        <end position="22"/>
    </location>
</feature>
<gene>
    <name evidence="6" type="ORF">PHLGIDRAFT_124233</name>
</gene>
<feature type="domain" description="ABC transporter" evidence="5">
    <location>
        <begin position="411"/>
        <end position="679"/>
    </location>
</feature>
<evidence type="ECO:0000256" key="2">
    <source>
        <dbReference type="ARBA" id="ARBA00022840"/>
    </source>
</evidence>
<evidence type="ECO:0000256" key="1">
    <source>
        <dbReference type="ARBA" id="ARBA00022741"/>
    </source>
</evidence>
<dbReference type="Pfam" id="PF00005">
    <property type="entry name" value="ABC_tran"/>
    <property type="match status" value="1"/>
</dbReference>
<evidence type="ECO:0000313" key="7">
    <source>
        <dbReference type="Proteomes" id="UP000053257"/>
    </source>
</evidence>
<evidence type="ECO:0000313" key="6">
    <source>
        <dbReference type="EMBL" id="KIP12397.1"/>
    </source>
</evidence>
<evidence type="ECO:0000259" key="5">
    <source>
        <dbReference type="PROSITE" id="PS50893"/>
    </source>
</evidence>
<evidence type="ECO:0000256" key="4">
    <source>
        <dbReference type="SAM" id="MobiDB-lite"/>
    </source>
</evidence>
<dbReference type="InterPro" id="IPR003439">
    <property type="entry name" value="ABC_transporter-like_ATP-bd"/>
</dbReference>
<keyword evidence="1" id="KW-0547">Nucleotide-binding</keyword>
<dbReference type="HOGENOM" id="CLU_000604_63_0_1"/>
<keyword evidence="7" id="KW-1185">Reference proteome</keyword>
<dbReference type="SMART" id="SM00382">
    <property type="entry name" value="AAA"/>
    <property type="match status" value="1"/>
</dbReference>
<dbReference type="GO" id="GO:0016887">
    <property type="term" value="F:ATP hydrolysis activity"/>
    <property type="evidence" value="ECO:0007669"/>
    <property type="project" value="InterPro"/>
</dbReference>
<protein>
    <recommendedName>
        <fullName evidence="5">ABC transporter domain-containing protein</fullName>
    </recommendedName>
</protein>
<comment type="similarity">
    <text evidence="3">Belongs to the ABC transporter superfamily. ABCB family. Heavy Metal importer (TC 3.A.1.210) subfamily.</text>
</comment>
<dbReference type="SUPFAM" id="SSF52540">
    <property type="entry name" value="P-loop containing nucleoside triphosphate hydrolases"/>
    <property type="match status" value="1"/>
</dbReference>
<proteinExistence type="inferred from homology"/>
<name>A0A0C3SE46_PHLG1</name>
<dbReference type="AlphaFoldDB" id="A0A0C3SE46"/>
<organism evidence="6 7">
    <name type="scientific">Phlebiopsis gigantea (strain 11061_1 CR5-6)</name>
    <name type="common">White-rot fungus</name>
    <name type="synonym">Peniophora gigantea</name>
    <dbReference type="NCBI Taxonomy" id="745531"/>
    <lineage>
        <taxon>Eukaryota</taxon>
        <taxon>Fungi</taxon>
        <taxon>Dikarya</taxon>
        <taxon>Basidiomycota</taxon>
        <taxon>Agaricomycotina</taxon>
        <taxon>Agaricomycetes</taxon>
        <taxon>Polyporales</taxon>
        <taxon>Phanerochaetaceae</taxon>
        <taxon>Phlebiopsis</taxon>
    </lineage>
</organism>
<accession>A0A0C3SE46</accession>
<dbReference type="PROSITE" id="PS50893">
    <property type="entry name" value="ABC_TRANSPORTER_2"/>
    <property type="match status" value="1"/>
</dbReference>
<dbReference type="EMBL" id="KN840440">
    <property type="protein sequence ID" value="KIP12397.1"/>
    <property type="molecule type" value="Genomic_DNA"/>
</dbReference>
<dbReference type="STRING" id="745531.A0A0C3SE46"/>
<dbReference type="OrthoDB" id="2800651at2759"/>
<dbReference type="Proteomes" id="UP000053257">
    <property type="component" value="Unassembled WGS sequence"/>
</dbReference>
<feature type="region of interest" description="Disordered" evidence="4">
    <location>
        <begin position="1"/>
        <end position="23"/>
    </location>
</feature>
<dbReference type="PANTHER" id="PTHR24221">
    <property type="entry name" value="ATP-BINDING CASSETTE SUB-FAMILY B"/>
    <property type="match status" value="1"/>
</dbReference>